<evidence type="ECO:0008006" key="14">
    <source>
        <dbReference type="Google" id="ProtNLM"/>
    </source>
</evidence>
<dbReference type="PROSITE" id="PS50280">
    <property type="entry name" value="SET"/>
    <property type="match status" value="1"/>
</dbReference>
<protein>
    <recommendedName>
        <fullName evidence="14">SET domain-containing protein</fullName>
    </recommendedName>
</protein>
<evidence type="ECO:0000256" key="2">
    <source>
        <dbReference type="ARBA" id="ARBA00022603"/>
    </source>
</evidence>
<dbReference type="PANTHER" id="PTHR46402:SF2">
    <property type="entry name" value="HISTONE-LYSINE N-TRIMETHYLTRANSFERASE SMYD5"/>
    <property type="match status" value="1"/>
</dbReference>
<sequence length="507" mass="58916">MTETSTSFREIGNKFFKEHRLNLAIENYNKAIEIDPKDYQSYTNRSLAYFQKKEYENSLNDSKEAIKINSKWDKAHYRYSMALKQFNRLDESLRSLYIIYNRFYNSIDNTTTNNIDINLITKEIDNIQKNLISKRYSKDIIAQSETSPNSINSNVKVDYINANLGKSVFLTKDITNNNQPLLSENPLVSNLSSIYLEDENYKSCFHCLKSIYVNKSCYSEKMKKQQELFIENPSFTCDKNCKFEVYCSENCKNEAWKQYHGLVCSSYDLILKLYGFCRIKNQVFPLLIMKMLAIVINNVKNNKKSLEDSLSPFTSFQYDMSDPILSDDQLIANAFIIDIFKSVLKDNNDEIIFNQLITKERYYQFNSILKLNSSDVQPISILEELIDNKVSKADIKDSSIKIGDEVIEIDSIGEFLENNKLPTISIKGVGLYRVINSINHSCEPNVFCSFSKNNHSMTIYPSKIPLKKGQEINISYINENLAYTQRQKLLKENYSFNCSCKKCKNKE</sequence>
<dbReference type="GO" id="GO:0042799">
    <property type="term" value="F:histone H4K20 methyltransferase activity"/>
    <property type="evidence" value="ECO:0007669"/>
    <property type="project" value="TreeGrafter"/>
</dbReference>
<name>A0AAN7YYI1_9MYCE</name>
<dbReference type="GO" id="GO:0045814">
    <property type="term" value="P:negative regulation of gene expression, epigenetic"/>
    <property type="evidence" value="ECO:0007669"/>
    <property type="project" value="TreeGrafter"/>
</dbReference>
<keyword evidence="3" id="KW-0808">Transferase</keyword>
<dbReference type="Pfam" id="PF00856">
    <property type="entry name" value="SET"/>
    <property type="match status" value="1"/>
</dbReference>
<gene>
    <name evidence="12" type="ORF">RB653_001212</name>
</gene>
<dbReference type="InterPro" id="IPR011990">
    <property type="entry name" value="TPR-like_helical_dom_sf"/>
</dbReference>
<dbReference type="Gene3D" id="1.25.40.10">
    <property type="entry name" value="Tetratricopeptide repeat domain"/>
    <property type="match status" value="1"/>
</dbReference>
<dbReference type="Pfam" id="PF13414">
    <property type="entry name" value="TPR_11"/>
    <property type="match status" value="1"/>
</dbReference>
<keyword evidence="9" id="KW-0802">TPR repeat</keyword>
<feature type="domain" description="SET" evidence="10">
    <location>
        <begin position="153"/>
        <end position="477"/>
    </location>
</feature>
<feature type="repeat" description="TPR" evidence="9">
    <location>
        <begin position="5"/>
        <end position="38"/>
    </location>
</feature>
<dbReference type="Proteomes" id="UP001344447">
    <property type="component" value="Unassembled WGS sequence"/>
</dbReference>
<comment type="function">
    <text evidence="1">Probable methyltransferase.</text>
</comment>
<dbReference type="GO" id="GO:0008270">
    <property type="term" value="F:zinc ion binding"/>
    <property type="evidence" value="ECO:0007669"/>
    <property type="project" value="UniProtKB-KW"/>
</dbReference>
<keyword evidence="2" id="KW-0489">Methyltransferase</keyword>
<proteinExistence type="predicted"/>
<dbReference type="SUPFAM" id="SSF48452">
    <property type="entry name" value="TPR-like"/>
    <property type="match status" value="1"/>
</dbReference>
<dbReference type="InterPro" id="IPR002893">
    <property type="entry name" value="Znf_MYND"/>
</dbReference>
<keyword evidence="4" id="KW-0949">S-adenosyl-L-methionine</keyword>
<keyword evidence="13" id="KW-1185">Reference proteome</keyword>
<evidence type="ECO:0000256" key="8">
    <source>
        <dbReference type="PROSITE-ProRule" id="PRU00134"/>
    </source>
</evidence>
<keyword evidence="6 8" id="KW-0863">Zinc-finger</keyword>
<organism evidence="12 13">
    <name type="scientific">Dictyostelium firmibasis</name>
    <dbReference type="NCBI Taxonomy" id="79012"/>
    <lineage>
        <taxon>Eukaryota</taxon>
        <taxon>Amoebozoa</taxon>
        <taxon>Evosea</taxon>
        <taxon>Eumycetozoa</taxon>
        <taxon>Dictyostelia</taxon>
        <taxon>Dictyosteliales</taxon>
        <taxon>Dictyosteliaceae</taxon>
        <taxon>Dictyostelium</taxon>
    </lineage>
</organism>
<evidence type="ECO:0000256" key="9">
    <source>
        <dbReference type="PROSITE-ProRule" id="PRU00339"/>
    </source>
</evidence>
<dbReference type="CDD" id="cd20071">
    <property type="entry name" value="SET_SMYD"/>
    <property type="match status" value="1"/>
</dbReference>
<evidence type="ECO:0000256" key="5">
    <source>
        <dbReference type="ARBA" id="ARBA00022723"/>
    </source>
</evidence>
<dbReference type="EMBL" id="JAVFKY010000002">
    <property type="protein sequence ID" value="KAK5581182.1"/>
    <property type="molecule type" value="Genomic_DNA"/>
</dbReference>
<dbReference type="Gene3D" id="2.170.270.10">
    <property type="entry name" value="SET domain"/>
    <property type="match status" value="1"/>
</dbReference>
<evidence type="ECO:0000313" key="12">
    <source>
        <dbReference type="EMBL" id="KAK5581182.1"/>
    </source>
</evidence>
<keyword evidence="7" id="KW-0862">Zinc</keyword>
<dbReference type="GO" id="GO:0032259">
    <property type="term" value="P:methylation"/>
    <property type="evidence" value="ECO:0007669"/>
    <property type="project" value="UniProtKB-KW"/>
</dbReference>
<comment type="caution">
    <text evidence="12">The sequence shown here is derived from an EMBL/GenBank/DDBJ whole genome shotgun (WGS) entry which is preliminary data.</text>
</comment>
<evidence type="ECO:0000259" key="10">
    <source>
        <dbReference type="PROSITE" id="PS50280"/>
    </source>
</evidence>
<feature type="domain" description="MYND-type" evidence="11">
    <location>
        <begin position="204"/>
        <end position="264"/>
    </location>
</feature>
<dbReference type="InterPro" id="IPR019734">
    <property type="entry name" value="TPR_rpt"/>
</dbReference>
<dbReference type="SUPFAM" id="SSF82199">
    <property type="entry name" value="SET domain"/>
    <property type="match status" value="1"/>
</dbReference>
<dbReference type="PROSITE" id="PS50005">
    <property type="entry name" value="TPR"/>
    <property type="match status" value="1"/>
</dbReference>
<dbReference type="SUPFAM" id="SSF144232">
    <property type="entry name" value="HIT/MYND zinc finger-like"/>
    <property type="match status" value="1"/>
</dbReference>
<accession>A0AAN7YYI1</accession>
<evidence type="ECO:0000256" key="6">
    <source>
        <dbReference type="ARBA" id="ARBA00022771"/>
    </source>
</evidence>
<reference evidence="12 13" key="1">
    <citation type="submission" date="2023-11" db="EMBL/GenBank/DDBJ databases">
        <title>Dfirmibasis_genome.</title>
        <authorList>
            <person name="Edelbroek B."/>
            <person name="Kjellin J."/>
            <person name="Jerlstrom-Hultqvist J."/>
            <person name="Soderbom F."/>
        </authorList>
    </citation>
    <scope>NUCLEOTIDE SEQUENCE [LARGE SCALE GENOMIC DNA]</scope>
    <source>
        <strain evidence="12 13">TNS-C-14</strain>
    </source>
</reference>
<evidence type="ECO:0000256" key="4">
    <source>
        <dbReference type="ARBA" id="ARBA00022691"/>
    </source>
</evidence>
<dbReference type="SMART" id="SM00028">
    <property type="entry name" value="TPR"/>
    <property type="match status" value="2"/>
</dbReference>
<dbReference type="PROSITE" id="PS50865">
    <property type="entry name" value="ZF_MYND_2"/>
    <property type="match status" value="1"/>
</dbReference>
<dbReference type="InterPro" id="IPR046341">
    <property type="entry name" value="SET_dom_sf"/>
</dbReference>
<dbReference type="PANTHER" id="PTHR46402">
    <property type="entry name" value="SET AND MYND DOMAIN-CONTAINING PROTEIN 5"/>
    <property type="match status" value="1"/>
</dbReference>
<evidence type="ECO:0000256" key="7">
    <source>
        <dbReference type="ARBA" id="ARBA00022833"/>
    </source>
</evidence>
<evidence type="ECO:0000256" key="1">
    <source>
        <dbReference type="ARBA" id="ARBA00004038"/>
    </source>
</evidence>
<keyword evidence="5" id="KW-0479">Metal-binding</keyword>
<evidence type="ECO:0000256" key="3">
    <source>
        <dbReference type="ARBA" id="ARBA00022679"/>
    </source>
</evidence>
<dbReference type="InterPro" id="IPR001214">
    <property type="entry name" value="SET_dom"/>
</dbReference>
<evidence type="ECO:0000259" key="11">
    <source>
        <dbReference type="PROSITE" id="PS50865"/>
    </source>
</evidence>
<dbReference type="AlphaFoldDB" id="A0AAN7YYI1"/>
<evidence type="ECO:0000313" key="13">
    <source>
        <dbReference type="Proteomes" id="UP001344447"/>
    </source>
</evidence>